<evidence type="ECO:0000256" key="2">
    <source>
        <dbReference type="ARBA" id="ARBA00023239"/>
    </source>
</evidence>
<dbReference type="RefSeq" id="WP_264144672.1">
    <property type="nucleotide sequence ID" value="NZ_JAOYEY010000051.1"/>
</dbReference>
<protein>
    <recommendedName>
        <fullName evidence="4">Inosose dehydratase</fullName>
        <ecNumber evidence="4">4.2.1.44</ecNumber>
    </recommendedName>
    <alternativeName>
        <fullName evidence="4">2-keto-myo-inositol dehydratase</fullName>
        <shortName evidence="4">2KMI dehydratase</shortName>
    </alternativeName>
</protein>
<accession>A0ABT3DNI5</accession>
<comment type="cofactor">
    <cofactor evidence="4">
        <name>Co(2+)</name>
        <dbReference type="ChEBI" id="CHEBI:48828"/>
    </cofactor>
    <cofactor evidence="4">
        <name>Mn(2+)</name>
        <dbReference type="ChEBI" id="CHEBI:29035"/>
    </cofactor>
</comment>
<dbReference type="SUPFAM" id="SSF51658">
    <property type="entry name" value="Xylose isomerase-like"/>
    <property type="match status" value="1"/>
</dbReference>
<comment type="cofactor">
    <cofactor evidence="4">
        <name>glutathione</name>
        <dbReference type="ChEBI" id="CHEBI:57925"/>
    </cofactor>
</comment>
<evidence type="ECO:0000256" key="1">
    <source>
        <dbReference type="ARBA" id="ARBA00023211"/>
    </source>
</evidence>
<dbReference type="Pfam" id="PF01261">
    <property type="entry name" value="AP_endonuc_2"/>
    <property type="match status" value="1"/>
</dbReference>
<dbReference type="InterPro" id="IPR013022">
    <property type="entry name" value="Xyl_isomerase-like_TIM-brl"/>
</dbReference>
<organism evidence="6 7">
    <name type="scientific">Metabacillus halosaccharovorans</name>
    <dbReference type="NCBI Taxonomy" id="930124"/>
    <lineage>
        <taxon>Bacteria</taxon>
        <taxon>Bacillati</taxon>
        <taxon>Bacillota</taxon>
        <taxon>Bacilli</taxon>
        <taxon>Bacillales</taxon>
        <taxon>Bacillaceae</taxon>
        <taxon>Metabacillus</taxon>
    </lineage>
</organism>
<keyword evidence="7" id="KW-1185">Reference proteome</keyword>
<dbReference type="Proteomes" id="UP001526147">
    <property type="component" value="Unassembled WGS sequence"/>
</dbReference>
<keyword evidence="3 4" id="KW-0170">Cobalt</keyword>
<evidence type="ECO:0000259" key="5">
    <source>
        <dbReference type="Pfam" id="PF01261"/>
    </source>
</evidence>
<comment type="caution">
    <text evidence="6">The sequence shown here is derived from an EMBL/GenBank/DDBJ whole genome shotgun (WGS) entry which is preliminary data.</text>
</comment>
<dbReference type="Gene3D" id="3.20.20.150">
    <property type="entry name" value="Divalent-metal-dependent TIM barrel enzymes"/>
    <property type="match status" value="1"/>
</dbReference>
<feature type="domain" description="Xylose isomerase-like TIM barrel" evidence="5">
    <location>
        <begin position="80"/>
        <end position="273"/>
    </location>
</feature>
<keyword evidence="2 4" id="KW-0456">Lyase</keyword>
<comment type="pathway">
    <text evidence="4">Polyol metabolism; myo-inositol degradation into acetyl-CoA; acetyl-CoA from myo-inositol: step 2/7.</text>
</comment>
<sequence>MSNQDILWGIAPIGWRNDDIPEIGKENTLSHLLSDIVVAGFQGTEVGGFFPEPKILNKELNLRNLKIAGKWFSSFIIRDGLEEAAKEFHQHCAYLQEVNASVAVLSEQTYSIQGTEKNVFGEKPYFTDGEWDVLCEGLNELGKIAEQYNLKLVFHHHMGTCVQTLEEINRLMENTDPNHVHLLYDTGHIYVSDGDYMSLLIKHIDRIKHVHFKDSRQEVLNQCKEIGRSFLQSFLNGMFTVPGDGCIDFTEVYQFLLDHNYKGWIVIEAEQDPAIAHPLEYALLTRKYIDEKLLKTKDESLKTNFMKR</sequence>
<evidence type="ECO:0000256" key="4">
    <source>
        <dbReference type="HAMAP-Rule" id="MF_01672"/>
    </source>
</evidence>
<comment type="similarity">
    <text evidence="4">Belongs to the IolE/MocC family.</text>
</comment>
<evidence type="ECO:0000313" key="6">
    <source>
        <dbReference type="EMBL" id="MCV9888607.1"/>
    </source>
</evidence>
<dbReference type="HAMAP" id="MF_01672">
    <property type="entry name" value="IolE"/>
    <property type="match status" value="1"/>
</dbReference>
<dbReference type="EMBL" id="JAOYEY010000051">
    <property type="protein sequence ID" value="MCV9888607.1"/>
    <property type="molecule type" value="Genomic_DNA"/>
</dbReference>
<dbReference type="PANTHER" id="PTHR12110:SF41">
    <property type="entry name" value="INOSOSE DEHYDRATASE"/>
    <property type="match status" value="1"/>
</dbReference>
<comment type="function">
    <text evidence="4">Catalyzes the dehydration of inosose (2-keto-myo-inositol, 2KMI or 2,4,6/3,5-pentahydroxycyclohexanone) to 3D-(3,5/4)-trihydroxycyclohexane-1,2-dione (D-2,3-diketo-4-deoxy-epi-inositol).</text>
</comment>
<dbReference type="InterPro" id="IPR030823">
    <property type="entry name" value="IolE/MocC"/>
</dbReference>
<dbReference type="EC" id="4.2.1.44" evidence="4"/>
<proteinExistence type="inferred from homology"/>
<dbReference type="InterPro" id="IPR023952">
    <property type="entry name" value="IolE"/>
</dbReference>
<name>A0ABT3DNI5_9BACI</name>
<evidence type="ECO:0000313" key="7">
    <source>
        <dbReference type="Proteomes" id="UP001526147"/>
    </source>
</evidence>
<comment type="catalytic activity">
    <reaction evidence="4">
        <text>scyllo-inosose = 3D-3,5/4-trihydroxycyclohexane-1,2-dione + H2O</text>
        <dbReference type="Rhea" id="RHEA:14065"/>
        <dbReference type="ChEBI" id="CHEBI:15377"/>
        <dbReference type="ChEBI" id="CHEBI:17811"/>
        <dbReference type="ChEBI" id="CHEBI:28446"/>
        <dbReference type="EC" id="4.2.1.44"/>
    </reaction>
</comment>
<dbReference type="NCBIfam" id="TIGR04379">
    <property type="entry name" value="myo_inos_iolE"/>
    <property type="match status" value="1"/>
</dbReference>
<dbReference type="GO" id="GO:0050114">
    <property type="term" value="F:myo-inosose-2 dehydratase activity"/>
    <property type="evidence" value="ECO:0007669"/>
    <property type="project" value="UniProtKB-EC"/>
</dbReference>
<dbReference type="InterPro" id="IPR036237">
    <property type="entry name" value="Xyl_isomerase-like_sf"/>
</dbReference>
<reference evidence="6 7" key="1">
    <citation type="submission" date="2022-10" db="EMBL/GenBank/DDBJ databases">
        <title>Draft genome assembly of moderately radiation resistant bacterium Metabacillus halosaccharovorans.</title>
        <authorList>
            <person name="Pal S."/>
            <person name="Gopinathan A."/>
        </authorList>
    </citation>
    <scope>NUCLEOTIDE SEQUENCE [LARGE SCALE GENOMIC DNA]</scope>
    <source>
        <strain evidence="6 7">VITHBRA001</strain>
    </source>
</reference>
<dbReference type="InterPro" id="IPR050312">
    <property type="entry name" value="IolE/XylAMocC-like"/>
</dbReference>
<gene>
    <name evidence="4 6" type="primary">iolE</name>
    <name evidence="6" type="ORF">OIH86_23425</name>
</gene>
<keyword evidence="1 4" id="KW-0464">Manganese</keyword>
<dbReference type="PANTHER" id="PTHR12110">
    <property type="entry name" value="HYDROXYPYRUVATE ISOMERASE"/>
    <property type="match status" value="1"/>
</dbReference>
<evidence type="ECO:0000256" key="3">
    <source>
        <dbReference type="ARBA" id="ARBA00023285"/>
    </source>
</evidence>